<reference evidence="3" key="1">
    <citation type="submission" date="2017-03" db="EMBL/GenBank/DDBJ databases">
        <title>Genomes of endolithic fungi from Antarctica.</title>
        <authorList>
            <person name="Coleine C."/>
            <person name="Masonjones S."/>
            <person name="Stajich J.E."/>
        </authorList>
    </citation>
    <scope>NUCLEOTIDE SEQUENCE [LARGE SCALE GENOMIC DNA]</scope>
    <source>
        <strain evidence="3">CCFEE 5527</strain>
    </source>
</reference>
<dbReference type="Proteomes" id="UP000192596">
    <property type="component" value="Unassembled WGS sequence"/>
</dbReference>
<sequence>MCVIGTPVYTCTHLGPTTFTPSTGPCLRAQALACPSQTCGYAFDIGCYNLPRLCPVCEHGRAGATLGMRGAQGMSLVGMLCALESVVGSRKPTSVVVAEKKARGENAGKVGGDRGATPPGTRRATVGKADPAASFHLTSYVSRGSPAGAGPPERVPGDAGARDGFGMCNGKFGLFGVGADTV</sequence>
<name>A0A1V8T718_9PEZI</name>
<evidence type="ECO:0000313" key="3">
    <source>
        <dbReference type="Proteomes" id="UP000192596"/>
    </source>
</evidence>
<dbReference type="AlphaFoldDB" id="A0A1V8T718"/>
<accession>A0A1V8T718</accession>
<protein>
    <submittedName>
        <fullName evidence="2">Uncharacterized protein</fullName>
    </submittedName>
</protein>
<dbReference type="EMBL" id="NAJO01000015">
    <property type="protein sequence ID" value="OQO07206.1"/>
    <property type="molecule type" value="Genomic_DNA"/>
</dbReference>
<evidence type="ECO:0000256" key="1">
    <source>
        <dbReference type="SAM" id="MobiDB-lite"/>
    </source>
</evidence>
<keyword evidence="3" id="KW-1185">Reference proteome</keyword>
<proteinExistence type="predicted"/>
<comment type="caution">
    <text evidence="2">The sequence shown here is derived from an EMBL/GenBank/DDBJ whole genome shotgun (WGS) entry which is preliminary data.</text>
</comment>
<dbReference type="InParanoid" id="A0A1V8T718"/>
<evidence type="ECO:0000313" key="2">
    <source>
        <dbReference type="EMBL" id="OQO07206.1"/>
    </source>
</evidence>
<feature type="region of interest" description="Disordered" evidence="1">
    <location>
        <begin position="105"/>
        <end position="127"/>
    </location>
</feature>
<organism evidence="2 3">
    <name type="scientific">Cryoendolithus antarcticus</name>
    <dbReference type="NCBI Taxonomy" id="1507870"/>
    <lineage>
        <taxon>Eukaryota</taxon>
        <taxon>Fungi</taxon>
        <taxon>Dikarya</taxon>
        <taxon>Ascomycota</taxon>
        <taxon>Pezizomycotina</taxon>
        <taxon>Dothideomycetes</taxon>
        <taxon>Dothideomycetidae</taxon>
        <taxon>Cladosporiales</taxon>
        <taxon>Cladosporiaceae</taxon>
        <taxon>Cryoendolithus</taxon>
    </lineage>
</organism>
<gene>
    <name evidence="2" type="ORF">B0A48_07776</name>
</gene>